<dbReference type="InterPro" id="IPR036890">
    <property type="entry name" value="HATPase_C_sf"/>
</dbReference>
<dbReference type="EMBL" id="JAAGKO020000024">
    <property type="protein sequence ID" value="MDI5964482.1"/>
    <property type="molecule type" value="Genomic_DNA"/>
</dbReference>
<dbReference type="InterPro" id="IPR036097">
    <property type="entry name" value="HisK_dim/P_sf"/>
</dbReference>
<dbReference type="GO" id="GO:0016301">
    <property type="term" value="F:kinase activity"/>
    <property type="evidence" value="ECO:0007669"/>
    <property type="project" value="UniProtKB-KW"/>
</dbReference>
<dbReference type="InterPro" id="IPR005467">
    <property type="entry name" value="His_kinase_dom"/>
</dbReference>
<dbReference type="SMART" id="SM00388">
    <property type="entry name" value="HisKA"/>
    <property type="match status" value="1"/>
</dbReference>
<keyword evidence="4" id="KW-0597">Phosphoprotein</keyword>
<evidence type="ECO:0000256" key="2">
    <source>
        <dbReference type="ARBA" id="ARBA00004236"/>
    </source>
</evidence>
<comment type="caution">
    <text evidence="11">The sequence shown here is derived from an EMBL/GenBank/DDBJ whole genome shotgun (WGS) entry which is preliminary data.</text>
</comment>
<dbReference type="PROSITE" id="PS50109">
    <property type="entry name" value="HIS_KIN"/>
    <property type="match status" value="1"/>
</dbReference>
<evidence type="ECO:0000256" key="6">
    <source>
        <dbReference type="ARBA" id="ARBA00022777"/>
    </source>
</evidence>
<feature type="domain" description="Histidine kinase" evidence="10">
    <location>
        <begin position="230"/>
        <end position="452"/>
    </location>
</feature>
<comment type="catalytic activity">
    <reaction evidence="1">
        <text>ATP + protein L-histidine = ADP + protein N-phospho-L-histidine.</text>
        <dbReference type="EC" id="2.7.13.3"/>
    </reaction>
</comment>
<evidence type="ECO:0000256" key="5">
    <source>
        <dbReference type="ARBA" id="ARBA00022679"/>
    </source>
</evidence>
<sequence>MSVRERDGHPLLTQYLTSAQDVFALRREAQAAGEALGMERQDQVRLATALSELGRDRLGCAGLVVTFTMEPGDPAVLSVAFEWTDGPAPSPESLRLAARLVPHVAHRPGPPHRLLVRQPVPAGGPAAEARYERVREALRPTADTTLADDLRAQTRDLIATLEETRAQGEELRRLNEELEETNRGVMALYAELSQELEETNSGVVALHSELEDKSRQLREAGEAKTRFWTNVSHELRTPANAVVGLSQLLLAPDSPVLHTEQHEQVRLIAASGHTLLALVSDLLDVAKAEAGQLEPHLGPVDLRSVIGQLRGTFNGVGLADGVRLLTPEPATLPVIVTDEELLTRILRNLLSNAVKFTEKGEIRLDVDTMTDGPQHWLTFTVTDTGIGIHEQDVTRVFEEFYQVPGPRHRGRQGTGIGLPYARALAELLGGGLTLTSAPGAGTRVEVQLPGRPAAALVRPPDDTPAPERSPEPAPPAPGPDAVPSVPTPRRPTGDR</sequence>
<dbReference type="InterPro" id="IPR050736">
    <property type="entry name" value="Sensor_HK_Regulatory"/>
</dbReference>
<evidence type="ECO:0000313" key="11">
    <source>
        <dbReference type="EMBL" id="MDI5964482.1"/>
    </source>
</evidence>
<organism evidence="11 12">
    <name type="scientific">Streptantibioticus silvisoli</name>
    <dbReference type="NCBI Taxonomy" id="2705255"/>
    <lineage>
        <taxon>Bacteria</taxon>
        <taxon>Bacillati</taxon>
        <taxon>Actinomycetota</taxon>
        <taxon>Actinomycetes</taxon>
        <taxon>Kitasatosporales</taxon>
        <taxon>Streptomycetaceae</taxon>
        <taxon>Streptantibioticus</taxon>
    </lineage>
</organism>
<feature type="region of interest" description="Disordered" evidence="9">
    <location>
        <begin position="449"/>
        <end position="495"/>
    </location>
</feature>
<dbReference type="Gene3D" id="1.10.287.130">
    <property type="match status" value="1"/>
</dbReference>
<dbReference type="CDD" id="cd00082">
    <property type="entry name" value="HisKA"/>
    <property type="match status" value="1"/>
</dbReference>
<evidence type="ECO:0000256" key="1">
    <source>
        <dbReference type="ARBA" id="ARBA00000085"/>
    </source>
</evidence>
<feature type="coiled-coil region" evidence="8">
    <location>
        <begin position="147"/>
        <end position="195"/>
    </location>
</feature>
<keyword evidence="7" id="KW-0902">Two-component regulatory system</keyword>
<evidence type="ECO:0000256" key="3">
    <source>
        <dbReference type="ARBA" id="ARBA00012438"/>
    </source>
</evidence>
<reference evidence="11 12" key="1">
    <citation type="submission" date="2023-05" db="EMBL/GenBank/DDBJ databases">
        <title>Streptantibioticus silvisoli sp. nov., acidotolerant actinomycetes 1 from pine litter.</title>
        <authorList>
            <person name="Swiecimska M."/>
            <person name="Golinska P."/>
            <person name="Sangal V."/>
            <person name="Wachnowicz B."/>
            <person name="Goodfellow M."/>
        </authorList>
    </citation>
    <scope>NUCLEOTIDE SEQUENCE [LARGE SCALE GENOMIC DNA]</scope>
    <source>
        <strain evidence="11 12">SL54</strain>
    </source>
</reference>
<dbReference type="SUPFAM" id="SSF47384">
    <property type="entry name" value="Homodimeric domain of signal transducing histidine kinase"/>
    <property type="match status" value="1"/>
</dbReference>
<dbReference type="SMART" id="SM00387">
    <property type="entry name" value="HATPase_c"/>
    <property type="match status" value="1"/>
</dbReference>
<comment type="subcellular location">
    <subcellularLocation>
        <location evidence="2">Cell membrane</location>
    </subcellularLocation>
</comment>
<dbReference type="InterPro" id="IPR004358">
    <property type="entry name" value="Sig_transdc_His_kin-like_C"/>
</dbReference>
<gene>
    <name evidence="11" type="ORF">POF43_017415</name>
</gene>
<dbReference type="CDD" id="cd16922">
    <property type="entry name" value="HATPase_EvgS-ArcB-TorS-like"/>
    <property type="match status" value="1"/>
</dbReference>
<dbReference type="Gene3D" id="3.30.565.10">
    <property type="entry name" value="Histidine kinase-like ATPase, C-terminal domain"/>
    <property type="match status" value="1"/>
</dbReference>
<dbReference type="SUPFAM" id="SSF55874">
    <property type="entry name" value="ATPase domain of HSP90 chaperone/DNA topoisomerase II/histidine kinase"/>
    <property type="match status" value="1"/>
</dbReference>
<dbReference type="RefSeq" id="WP_282704638.1">
    <property type="nucleotide sequence ID" value="NZ_JAAGKO020000024.1"/>
</dbReference>
<dbReference type="Pfam" id="PF02518">
    <property type="entry name" value="HATPase_c"/>
    <property type="match status" value="1"/>
</dbReference>
<evidence type="ECO:0000256" key="8">
    <source>
        <dbReference type="SAM" id="Coils"/>
    </source>
</evidence>
<name>A0ABT6W165_9ACTN</name>
<evidence type="ECO:0000313" key="12">
    <source>
        <dbReference type="Proteomes" id="UP001156398"/>
    </source>
</evidence>
<protein>
    <recommendedName>
        <fullName evidence="3">histidine kinase</fullName>
        <ecNumber evidence="3">2.7.13.3</ecNumber>
    </recommendedName>
</protein>
<dbReference type="Pfam" id="PF00512">
    <property type="entry name" value="HisKA"/>
    <property type="match status" value="1"/>
</dbReference>
<evidence type="ECO:0000256" key="7">
    <source>
        <dbReference type="ARBA" id="ARBA00023012"/>
    </source>
</evidence>
<proteinExistence type="predicted"/>
<keyword evidence="5" id="KW-0808">Transferase</keyword>
<keyword evidence="6 11" id="KW-0418">Kinase</keyword>
<keyword evidence="8" id="KW-0175">Coiled coil</keyword>
<evidence type="ECO:0000259" key="10">
    <source>
        <dbReference type="PROSITE" id="PS50109"/>
    </source>
</evidence>
<dbReference type="PANTHER" id="PTHR43711">
    <property type="entry name" value="TWO-COMPONENT HISTIDINE KINASE"/>
    <property type="match status" value="1"/>
</dbReference>
<accession>A0ABT6W165</accession>
<dbReference type="InterPro" id="IPR003661">
    <property type="entry name" value="HisK_dim/P_dom"/>
</dbReference>
<evidence type="ECO:0000256" key="9">
    <source>
        <dbReference type="SAM" id="MobiDB-lite"/>
    </source>
</evidence>
<evidence type="ECO:0000256" key="4">
    <source>
        <dbReference type="ARBA" id="ARBA00022553"/>
    </source>
</evidence>
<keyword evidence="12" id="KW-1185">Reference proteome</keyword>
<dbReference type="PANTHER" id="PTHR43711:SF31">
    <property type="entry name" value="HISTIDINE KINASE"/>
    <property type="match status" value="1"/>
</dbReference>
<dbReference type="Proteomes" id="UP001156398">
    <property type="component" value="Unassembled WGS sequence"/>
</dbReference>
<feature type="compositionally biased region" description="Pro residues" evidence="9">
    <location>
        <begin position="471"/>
        <end position="489"/>
    </location>
</feature>
<dbReference type="InterPro" id="IPR003594">
    <property type="entry name" value="HATPase_dom"/>
</dbReference>
<dbReference type="EC" id="2.7.13.3" evidence="3"/>
<dbReference type="PRINTS" id="PR00344">
    <property type="entry name" value="BCTRLSENSOR"/>
</dbReference>